<dbReference type="EMBL" id="KV748252">
    <property type="protein sequence ID" value="OCK87918.1"/>
    <property type="molecule type" value="Genomic_DNA"/>
</dbReference>
<proteinExistence type="predicted"/>
<organism evidence="1 2">
    <name type="scientific">Cenococcum geophilum 1.58</name>
    <dbReference type="NCBI Taxonomy" id="794803"/>
    <lineage>
        <taxon>Eukaryota</taxon>
        <taxon>Fungi</taxon>
        <taxon>Dikarya</taxon>
        <taxon>Ascomycota</taxon>
        <taxon>Pezizomycotina</taxon>
        <taxon>Dothideomycetes</taxon>
        <taxon>Pleosporomycetidae</taxon>
        <taxon>Gloniales</taxon>
        <taxon>Gloniaceae</taxon>
        <taxon>Cenococcum</taxon>
    </lineage>
</organism>
<keyword evidence="2" id="KW-1185">Reference proteome</keyword>
<reference evidence="1 2" key="1">
    <citation type="journal article" date="2016" name="Nat. Commun.">
        <title>Ectomycorrhizal ecology is imprinted in the genome of the dominant symbiotic fungus Cenococcum geophilum.</title>
        <authorList>
            <consortium name="DOE Joint Genome Institute"/>
            <person name="Peter M."/>
            <person name="Kohler A."/>
            <person name="Ohm R.A."/>
            <person name="Kuo A."/>
            <person name="Krutzmann J."/>
            <person name="Morin E."/>
            <person name="Arend M."/>
            <person name="Barry K.W."/>
            <person name="Binder M."/>
            <person name="Choi C."/>
            <person name="Clum A."/>
            <person name="Copeland A."/>
            <person name="Grisel N."/>
            <person name="Haridas S."/>
            <person name="Kipfer T."/>
            <person name="LaButti K."/>
            <person name="Lindquist E."/>
            <person name="Lipzen A."/>
            <person name="Maire R."/>
            <person name="Meier B."/>
            <person name="Mihaltcheva S."/>
            <person name="Molinier V."/>
            <person name="Murat C."/>
            <person name="Poggeler S."/>
            <person name="Quandt C.A."/>
            <person name="Sperisen C."/>
            <person name="Tritt A."/>
            <person name="Tisserant E."/>
            <person name="Crous P.W."/>
            <person name="Henrissat B."/>
            <person name="Nehls U."/>
            <person name="Egli S."/>
            <person name="Spatafora J.W."/>
            <person name="Grigoriev I.V."/>
            <person name="Martin F.M."/>
        </authorList>
    </citation>
    <scope>NUCLEOTIDE SEQUENCE [LARGE SCALE GENOMIC DNA]</scope>
    <source>
        <strain evidence="1 2">1.58</strain>
    </source>
</reference>
<dbReference type="Proteomes" id="UP000250078">
    <property type="component" value="Unassembled WGS sequence"/>
</dbReference>
<accession>A0ACC8ENX4</accession>
<evidence type="ECO:0000313" key="2">
    <source>
        <dbReference type="Proteomes" id="UP000250078"/>
    </source>
</evidence>
<sequence>MHNHSAAGDTLLLQMVGSMGGSGEEDNGSLARSATPYDYYLYPTISSPKDVVKLTNMGDMADASPASAPTATPEADPSPSGHADGAGDFDATGEPFDQDFQDLHSPKTRKALEPEPHTPIKSIPKPLPLGSHPVVSSDEEISPAPPDFTRRGIHIPTRTSSKTRVKQRRLRSTSREPSSSMPTTPGSRERSSADSVISYETAASSIASNSLPPLQAKGPPDEVNRLEPLLEDDPKSFDLIAPNEAQPGKGFDLEKRSEQLFSRGHLEAIFADAASLLKFTSFLSAARPQSLPLLIYYLDALKAMRAINYANAVAEALEPLEGYDFTQHPARPTVNSVLEDKANQAFDVLVREDLPAYITHVFIQVVSISIQKRITGTLPPLLREASEGLAEVFCLSDPSRPDNPIVFASEEFHRTTQYGVSYAIGRNCRFLQGPKTNTTSVARLRATVEAGKETSEVLLNYRRDGSPFMNLLMIAPLLDSRGNLRYYIGAQVDITGLVKDCTDLDALQRMLNKQESEAANSADANEPEEPKDEFQELSEMFNMAELDTVRKHGGRMHREQVDDDDESIMNYWPRLPLKDPSMGDVDRPLILNAKADNRLSGVYKNYLLMRPAPSHRILFTSPSLRVPGILQSRFLSRIGGTTRIRDSLAAALADGSHGVTAKIRWLASPAARLPDIDTSEEGRSRWIHCTPLLGHTGAVGVWMVVLVDGERDGGTPRRFRTAPPVARDIGSPSRAGSSVRASSVGWDDAMDGETLSRSVSRGGFVMTRERQPYSPWGFGRPESAMSQQRAASPAFGTGGEPSINSFALG</sequence>
<name>A0ACC8ENX4_9PEZI</name>
<protein>
    <submittedName>
        <fullName evidence="1">Uncharacterized protein</fullName>
    </submittedName>
</protein>
<gene>
    <name evidence="1" type="ORF">K441DRAFT_669833</name>
</gene>
<evidence type="ECO:0000313" key="1">
    <source>
        <dbReference type="EMBL" id="OCK87918.1"/>
    </source>
</evidence>